<dbReference type="EMBL" id="JBJQOH010000003">
    <property type="protein sequence ID" value="KAL3693920.1"/>
    <property type="molecule type" value="Genomic_DNA"/>
</dbReference>
<dbReference type="AlphaFoldDB" id="A0ABD3HV11"/>
<evidence type="ECO:0000256" key="1">
    <source>
        <dbReference type="SAM" id="MobiDB-lite"/>
    </source>
</evidence>
<protein>
    <submittedName>
        <fullName evidence="2">Uncharacterized protein</fullName>
    </submittedName>
</protein>
<name>A0ABD3HV11_9MARC</name>
<dbReference type="Proteomes" id="UP001633002">
    <property type="component" value="Unassembled WGS sequence"/>
</dbReference>
<feature type="region of interest" description="Disordered" evidence="1">
    <location>
        <begin position="77"/>
        <end position="104"/>
    </location>
</feature>
<reference evidence="2 3" key="1">
    <citation type="submission" date="2024-09" db="EMBL/GenBank/DDBJ databases">
        <title>Chromosome-scale assembly of Riccia sorocarpa.</title>
        <authorList>
            <person name="Paukszto L."/>
        </authorList>
    </citation>
    <scope>NUCLEOTIDE SEQUENCE [LARGE SCALE GENOMIC DNA]</scope>
    <source>
        <strain evidence="2">LP-2024</strain>
        <tissue evidence="2">Aerial parts of the thallus</tissue>
    </source>
</reference>
<comment type="caution">
    <text evidence="2">The sequence shown here is derived from an EMBL/GenBank/DDBJ whole genome shotgun (WGS) entry which is preliminary data.</text>
</comment>
<proteinExistence type="predicted"/>
<accession>A0ABD3HV11</accession>
<evidence type="ECO:0000313" key="3">
    <source>
        <dbReference type="Proteomes" id="UP001633002"/>
    </source>
</evidence>
<sequence>MTRPSLPEYPFDTKYYHDMRHPGFSHTIRLPEELLQPYVNLKLAQGLRTTHTDVIRFLFEAAEVAIQAVEELLMEDPDMADPEDTGDVAGDPEDSNPEVLDETGRTVVVLDRFDPVVIQDSQVQGNPQTSRVTDEATNAF</sequence>
<evidence type="ECO:0000313" key="2">
    <source>
        <dbReference type="EMBL" id="KAL3693920.1"/>
    </source>
</evidence>
<organism evidence="2 3">
    <name type="scientific">Riccia sorocarpa</name>
    <dbReference type="NCBI Taxonomy" id="122646"/>
    <lineage>
        <taxon>Eukaryota</taxon>
        <taxon>Viridiplantae</taxon>
        <taxon>Streptophyta</taxon>
        <taxon>Embryophyta</taxon>
        <taxon>Marchantiophyta</taxon>
        <taxon>Marchantiopsida</taxon>
        <taxon>Marchantiidae</taxon>
        <taxon>Marchantiales</taxon>
        <taxon>Ricciaceae</taxon>
        <taxon>Riccia</taxon>
    </lineage>
</organism>
<feature type="compositionally biased region" description="Acidic residues" evidence="1">
    <location>
        <begin position="77"/>
        <end position="101"/>
    </location>
</feature>
<gene>
    <name evidence="2" type="ORF">R1sor_007571</name>
</gene>
<keyword evidence="3" id="KW-1185">Reference proteome</keyword>
<feature type="region of interest" description="Disordered" evidence="1">
    <location>
        <begin position="121"/>
        <end position="140"/>
    </location>
</feature>